<sequence>MRRIGGLIISVLLLGGSGCTPEVPQPSQKNASPNIRASGAAEMLSESEYDALSSEQKYAVADKLMGTIYKGVPVSDFFNIEGGLANPTLKRETNFLEETEAALSRPLEDKEVYLARIEEKYSFDEERKPIEYPLAMLFEFPVSRDYFHRWIAYRLANSILFSPALENDSVDYTDIQDIQFRLVKMMDEGKTIREIVYEHMISQENWRRFRSPEDNTREMIEIFLGLFDQDAEVPKASIACKNWSLTDDEQGYQLVIGFDENTEPQEVLGAAILSCYDFYQAVAQHPLLIPRVASVLVDGFFVGYPPENKAALVNAIAAAGPTTFDQLFFIILFSKEYLLHAERPKEFEETFFNTAGKIQWVAYERFFVDLNSPFGGATFPTLRNMGQASLTYKLGRFPDVPLDSLSFSYYHKAVRERLLIDRKTDAFNPADGGWQKEFTDVALQGDDFIHYLFLSVISRKATADELTVLNDAIVKRRYQTNKEGQAMIVFDYLSRLAELYTFVAVR</sequence>
<evidence type="ECO:0000313" key="2">
    <source>
        <dbReference type="Proteomes" id="UP000534783"/>
    </source>
</evidence>
<dbReference type="RefSeq" id="WP_168060766.1">
    <property type="nucleotide sequence ID" value="NZ_VTOW01000002.1"/>
</dbReference>
<dbReference type="AlphaFoldDB" id="A0A7X6DR50"/>
<protein>
    <recommendedName>
        <fullName evidence="3">DUF1800 domain-containing protein</fullName>
    </recommendedName>
</protein>
<dbReference type="Proteomes" id="UP000534783">
    <property type="component" value="Unassembled WGS sequence"/>
</dbReference>
<accession>A0A7X6DR50</accession>
<comment type="caution">
    <text evidence="1">The sequence shown here is derived from an EMBL/GenBank/DDBJ whole genome shotgun (WGS) entry which is preliminary data.</text>
</comment>
<evidence type="ECO:0000313" key="1">
    <source>
        <dbReference type="EMBL" id="NKE71804.1"/>
    </source>
</evidence>
<proteinExistence type="predicted"/>
<keyword evidence="2" id="KW-1185">Reference proteome</keyword>
<gene>
    <name evidence="1" type="ORF">MNODULE_13735</name>
</gene>
<evidence type="ECO:0008006" key="3">
    <source>
        <dbReference type="Google" id="ProtNLM"/>
    </source>
</evidence>
<name>A0A7X6DR50_9BACT</name>
<organism evidence="1 2">
    <name type="scientific">Candidatus Manganitrophus noduliformans</name>
    <dbReference type="NCBI Taxonomy" id="2606439"/>
    <lineage>
        <taxon>Bacteria</taxon>
        <taxon>Pseudomonadati</taxon>
        <taxon>Nitrospirota</taxon>
        <taxon>Nitrospiria</taxon>
        <taxon>Candidatus Troglogloeales</taxon>
        <taxon>Candidatus Manganitrophaceae</taxon>
        <taxon>Candidatus Manganitrophus</taxon>
    </lineage>
</organism>
<dbReference type="PROSITE" id="PS51257">
    <property type="entry name" value="PROKAR_LIPOPROTEIN"/>
    <property type="match status" value="1"/>
</dbReference>
<reference evidence="1 2" key="1">
    <citation type="journal article" date="2020" name="Nature">
        <title>Bacterial chemolithoautotrophy via manganese oxidation.</title>
        <authorList>
            <person name="Yu H."/>
            <person name="Leadbetter J.R."/>
        </authorList>
    </citation>
    <scope>NUCLEOTIDE SEQUENCE [LARGE SCALE GENOMIC DNA]</scope>
    <source>
        <strain evidence="1 2">Mn-1</strain>
    </source>
</reference>
<dbReference type="EMBL" id="VTOW01000002">
    <property type="protein sequence ID" value="NKE71804.1"/>
    <property type="molecule type" value="Genomic_DNA"/>
</dbReference>